<name>A0A559JB91_9BACL</name>
<accession>A0A559JB91</accession>
<gene>
    <name evidence="2" type="ORF">FPZ45_19575</name>
</gene>
<evidence type="ECO:0000256" key="1">
    <source>
        <dbReference type="SAM" id="SignalP"/>
    </source>
</evidence>
<dbReference type="RefSeq" id="WP_144705612.1">
    <property type="nucleotide sequence ID" value="NZ_VNJJ01000013.1"/>
</dbReference>
<feature type="signal peptide" evidence="1">
    <location>
        <begin position="1"/>
        <end position="23"/>
    </location>
</feature>
<feature type="chain" id="PRO_5038443502" description="Lipoprotein" evidence="1">
    <location>
        <begin position="24"/>
        <end position="222"/>
    </location>
</feature>
<evidence type="ECO:0008006" key="4">
    <source>
        <dbReference type="Google" id="ProtNLM"/>
    </source>
</evidence>
<organism evidence="2 3">
    <name type="scientific">Cohnella terricola</name>
    <dbReference type="NCBI Taxonomy" id="1289167"/>
    <lineage>
        <taxon>Bacteria</taxon>
        <taxon>Bacillati</taxon>
        <taxon>Bacillota</taxon>
        <taxon>Bacilli</taxon>
        <taxon>Bacillales</taxon>
        <taxon>Paenibacillaceae</taxon>
        <taxon>Cohnella</taxon>
    </lineage>
</organism>
<protein>
    <recommendedName>
        <fullName evidence="4">Lipoprotein</fullName>
    </recommendedName>
</protein>
<keyword evidence="1" id="KW-0732">Signal</keyword>
<evidence type="ECO:0000313" key="3">
    <source>
        <dbReference type="Proteomes" id="UP000316330"/>
    </source>
</evidence>
<proteinExistence type="predicted"/>
<sequence length="222" mass="25204">MRKRLWMCFMQAAVLSAFMVACNNVIEDENLPLKAASKQIINNSKYLSAEQAEVVYQDIVGLLLSTYPQKSDRVENVSLLFSDYHIEGSVISVDVTADADLTSITAPEDRPVIIGMSKALSEANDEKLGEAGKQMIEGYLKEMEPYYNKTDRSSFPLRLTFDKDNKKNFNYELFYLLTVSGQTTMHPAKAYFEQHFEENSEEKEQLGYDMMKEELAASAGER</sequence>
<keyword evidence="3" id="KW-1185">Reference proteome</keyword>
<dbReference type="OrthoDB" id="9812429at2"/>
<dbReference type="EMBL" id="VNJJ01000013">
    <property type="protein sequence ID" value="TVX97148.1"/>
    <property type="molecule type" value="Genomic_DNA"/>
</dbReference>
<comment type="caution">
    <text evidence="2">The sequence shown here is derived from an EMBL/GenBank/DDBJ whole genome shotgun (WGS) entry which is preliminary data.</text>
</comment>
<dbReference type="Proteomes" id="UP000316330">
    <property type="component" value="Unassembled WGS sequence"/>
</dbReference>
<reference evidence="2 3" key="1">
    <citation type="submission" date="2019-07" db="EMBL/GenBank/DDBJ databases">
        <authorList>
            <person name="Kim J."/>
        </authorList>
    </citation>
    <scope>NUCLEOTIDE SEQUENCE [LARGE SCALE GENOMIC DNA]</scope>
    <source>
        <strain evidence="2 3">G13</strain>
    </source>
</reference>
<evidence type="ECO:0000313" key="2">
    <source>
        <dbReference type="EMBL" id="TVX97148.1"/>
    </source>
</evidence>
<dbReference type="PROSITE" id="PS51257">
    <property type="entry name" value="PROKAR_LIPOPROTEIN"/>
    <property type="match status" value="1"/>
</dbReference>
<dbReference type="AlphaFoldDB" id="A0A559JB91"/>